<reference evidence="4" key="1">
    <citation type="journal article" date="2019" name="Int. J. Syst. Evol. Microbiol.">
        <title>The Global Catalogue of Microorganisms (GCM) 10K type strain sequencing project: providing services to taxonomists for standard genome sequencing and annotation.</title>
        <authorList>
            <consortium name="The Broad Institute Genomics Platform"/>
            <consortium name="The Broad Institute Genome Sequencing Center for Infectious Disease"/>
            <person name="Wu L."/>
            <person name="Ma J."/>
        </authorList>
    </citation>
    <scope>NUCLEOTIDE SEQUENCE [LARGE SCALE GENOMIC DNA]</scope>
    <source>
        <strain evidence="4">NBRC 106396</strain>
    </source>
</reference>
<dbReference type="PANTHER" id="PTHR46401">
    <property type="entry name" value="GLYCOSYLTRANSFERASE WBBK-RELATED"/>
    <property type="match status" value="1"/>
</dbReference>
<dbReference type="EMBL" id="JBHTCP010000013">
    <property type="protein sequence ID" value="MFC7371383.1"/>
    <property type="molecule type" value="Genomic_DNA"/>
</dbReference>
<keyword evidence="3" id="KW-0328">Glycosyltransferase</keyword>
<name>A0ABW2NQ96_9BACL</name>
<dbReference type="RefSeq" id="WP_379747901.1">
    <property type="nucleotide sequence ID" value="NZ_JBHTCP010000013.1"/>
</dbReference>
<proteinExistence type="predicted"/>
<dbReference type="SUPFAM" id="SSF53756">
    <property type="entry name" value="UDP-Glycosyltransferase/glycogen phosphorylase"/>
    <property type="match status" value="1"/>
</dbReference>
<keyword evidence="4" id="KW-1185">Reference proteome</keyword>
<comment type="caution">
    <text evidence="3">The sequence shown here is derived from an EMBL/GenBank/DDBJ whole genome shotgun (WGS) entry which is preliminary data.</text>
</comment>
<keyword evidence="1 3" id="KW-0808">Transferase</keyword>
<sequence length="371" mass="43524">MGKKVLIIRNFASEVNIDSYNLQEIGMGKAFVKRGYDCDVIYYNNKNFDQMVYQHNQHKLTVKWTKAIKFMSNSIYLSLLNKRELKGYDMIISTEYNQIMTFLLSVYCKDTLYLYHGPYRDNNNKLIRSLYDAFLTPIIARNIKKVYVKSELAKEYLFEKGFQEISTIGVGLDIEKIEEDSNIRKDLLENIRAQLRDKKNLLYIGRLEEARNTSFLIKLIAEVSKFVSNINLVLIGEATSEDLKKYLDLIRELNVEKNIIHIPKLRQSELKYIYKEMDIFLFPSNYDIFGMVLLESMYYQLPIISTLNGGSQTLLKNNNKYIMDNLEIKTWSKMILGILNDSSLKEELRNSAKKNILKNYTWDNIVNKILS</sequence>
<dbReference type="InterPro" id="IPR001296">
    <property type="entry name" value="Glyco_trans_1"/>
</dbReference>
<dbReference type="Proteomes" id="UP001596549">
    <property type="component" value="Unassembled WGS sequence"/>
</dbReference>
<dbReference type="GO" id="GO:0016757">
    <property type="term" value="F:glycosyltransferase activity"/>
    <property type="evidence" value="ECO:0007669"/>
    <property type="project" value="UniProtKB-KW"/>
</dbReference>
<evidence type="ECO:0000256" key="1">
    <source>
        <dbReference type="ARBA" id="ARBA00022679"/>
    </source>
</evidence>
<evidence type="ECO:0000313" key="4">
    <source>
        <dbReference type="Proteomes" id="UP001596549"/>
    </source>
</evidence>
<gene>
    <name evidence="3" type="ORF">ACFQPF_06825</name>
</gene>
<dbReference type="Pfam" id="PF00534">
    <property type="entry name" value="Glycos_transf_1"/>
    <property type="match status" value="1"/>
</dbReference>
<protein>
    <submittedName>
        <fullName evidence="3">Glycosyltransferase family 4 protein</fullName>
        <ecNumber evidence="3">2.4.-.-</ecNumber>
    </submittedName>
</protein>
<dbReference type="Gene3D" id="3.40.50.2000">
    <property type="entry name" value="Glycogen Phosphorylase B"/>
    <property type="match status" value="2"/>
</dbReference>
<dbReference type="CDD" id="cd03801">
    <property type="entry name" value="GT4_PimA-like"/>
    <property type="match status" value="1"/>
</dbReference>
<dbReference type="PANTHER" id="PTHR46401:SF2">
    <property type="entry name" value="GLYCOSYLTRANSFERASE WBBK-RELATED"/>
    <property type="match status" value="1"/>
</dbReference>
<dbReference type="EC" id="2.4.-.-" evidence="3"/>
<feature type="domain" description="Glycosyl transferase family 1" evidence="2">
    <location>
        <begin position="196"/>
        <end position="354"/>
    </location>
</feature>
<accession>A0ABW2NQ96</accession>
<evidence type="ECO:0000313" key="3">
    <source>
        <dbReference type="EMBL" id="MFC7371383.1"/>
    </source>
</evidence>
<evidence type="ECO:0000259" key="2">
    <source>
        <dbReference type="Pfam" id="PF00534"/>
    </source>
</evidence>
<organism evidence="3 4">
    <name type="scientific">Fictibacillus iocasae</name>
    <dbReference type="NCBI Taxonomy" id="2715437"/>
    <lineage>
        <taxon>Bacteria</taxon>
        <taxon>Bacillati</taxon>
        <taxon>Bacillota</taxon>
        <taxon>Bacilli</taxon>
        <taxon>Bacillales</taxon>
        <taxon>Fictibacillaceae</taxon>
        <taxon>Fictibacillus</taxon>
    </lineage>
</organism>